<dbReference type="PANTHER" id="PTHR39419">
    <property type="entry name" value="SLL0814 PROTEIN"/>
    <property type="match status" value="1"/>
</dbReference>
<feature type="transmembrane region" description="Helical" evidence="1">
    <location>
        <begin position="194"/>
        <end position="212"/>
    </location>
</feature>
<gene>
    <name evidence="2" type="ORF">SDC9_15946</name>
</gene>
<dbReference type="PANTHER" id="PTHR39419:SF1">
    <property type="entry name" value="SLL0814 PROTEIN"/>
    <property type="match status" value="1"/>
</dbReference>
<organism evidence="2">
    <name type="scientific">bioreactor metagenome</name>
    <dbReference type="NCBI Taxonomy" id="1076179"/>
    <lineage>
        <taxon>unclassified sequences</taxon>
        <taxon>metagenomes</taxon>
        <taxon>ecological metagenomes</taxon>
    </lineage>
</organism>
<keyword evidence="1" id="KW-0472">Membrane</keyword>
<accession>A0A644TTA3</accession>
<keyword evidence="1" id="KW-1133">Transmembrane helix</keyword>
<feature type="transmembrane region" description="Helical" evidence="1">
    <location>
        <begin position="12"/>
        <end position="29"/>
    </location>
</feature>
<name>A0A644TTA3_9ZZZZ</name>
<feature type="transmembrane region" description="Helical" evidence="1">
    <location>
        <begin position="35"/>
        <end position="54"/>
    </location>
</feature>
<evidence type="ECO:0000313" key="2">
    <source>
        <dbReference type="EMBL" id="MPL70193.1"/>
    </source>
</evidence>
<dbReference type="Pfam" id="PF04240">
    <property type="entry name" value="Caroten_synth"/>
    <property type="match status" value="1"/>
</dbReference>
<feature type="transmembrane region" description="Helical" evidence="1">
    <location>
        <begin position="101"/>
        <end position="119"/>
    </location>
</feature>
<feature type="transmembrane region" description="Helical" evidence="1">
    <location>
        <begin position="66"/>
        <end position="89"/>
    </location>
</feature>
<dbReference type="InterPro" id="IPR007354">
    <property type="entry name" value="CruF-like"/>
</dbReference>
<evidence type="ECO:0000256" key="1">
    <source>
        <dbReference type="SAM" id="Phobius"/>
    </source>
</evidence>
<proteinExistence type="predicted"/>
<protein>
    <recommendedName>
        <fullName evidence="3">Carotenoid biosynthesis protein</fullName>
    </recommendedName>
</protein>
<reference evidence="2" key="1">
    <citation type="submission" date="2019-08" db="EMBL/GenBank/DDBJ databases">
        <authorList>
            <person name="Kucharzyk K."/>
            <person name="Murdoch R.W."/>
            <person name="Higgins S."/>
            <person name="Loffler F."/>
        </authorList>
    </citation>
    <scope>NUCLEOTIDE SEQUENCE</scope>
</reference>
<comment type="caution">
    <text evidence="2">The sequence shown here is derived from an EMBL/GenBank/DDBJ whole genome shotgun (WGS) entry which is preliminary data.</text>
</comment>
<keyword evidence="1" id="KW-0812">Transmembrane</keyword>
<dbReference type="AlphaFoldDB" id="A0A644TTA3"/>
<sequence length="214" mass="25228">MNKLSNKNDWFFIRNIIIFYSVGIIGFSINYTHKLFTFLSPIILILTLCLLFFYDRRATDKKRIIYFSFIFLSSFIIEMIGVNTGLLFGDYQYSHGLGIKLYNTPLLIGINWILIIYITSSIFTKLKYNFVSQVIIPSGLMIIYDIIMERAAPSMEMWSWSNNIPLQNFIMWGFLAVFFHSIRYFSKIEIKNKMAIPIYLAQIILFVFIILIKH</sequence>
<feature type="transmembrane region" description="Helical" evidence="1">
    <location>
        <begin position="126"/>
        <end position="144"/>
    </location>
</feature>
<evidence type="ECO:0008006" key="3">
    <source>
        <dbReference type="Google" id="ProtNLM"/>
    </source>
</evidence>
<feature type="transmembrane region" description="Helical" evidence="1">
    <location>
        <begin position="164"/>
        <end position="182"/>
    </location>
</feature>
<dbReference type="EMBL" id="VSSQ01000051">
    <property type="protein sequence ID" value="MPL70193.1"/>
    <property type="molecule type" value="Genomic_DNA"/>
</dbReference>